<evidence type="ECO:0000313" key="1">
    <source>
        <dbReference type="EMBL" id="SMD08571.1"/>
    </source>
</evidence>
<evidence type="ECO:0008006" key="3">
    <source>
        <dbReference type="Google" id="ProtNLM"/>
    </source>
</evidence>
<name>A0A1W2EFU6_9RHOB</name>
<protein>
    <recommendedName>
        <fullName evidence="3">Arginine transporter</fullName>
    </recommendedName>
</protein>
<dbReference type="STRING" id="1387277.SAMN06295998_12815"/>
<dbReference type="AlphaFoldDB" id="A0A1W2EFU6"/>
<dbReference type="OrthoDB" id="7659053at2"/>
<gene>
    <name evidence="1" type="ORF">SAMN06295998_12815</name>
</gene>
<keyword evidence="2" id="KW-1185">Reference proteome</keyword>
<dbReference type="Proteomes" id="UP000192330">
    <property type="component" value="Unassembled WGS sequence"/>
</dbReference>
<sequence length="114" mass="12533">MRLVIMFVLVSVLASCGGGNRTVVKSGGAVMRLSTGPISKACMASDRKARNPQLCGCIQTVANQTLDGGDQRMAARFFSDPHQAQEIRQSDRLNHEVFWKKYKAFAGNAERLCR</sequence>
<dbReference type="EMBL" id="FWYD01000028">
    <property type="protein sequence ID" value="SMD08571.1"/>
    <property type="molecule type" value="Genomic_DNA"/>
</dbReference>
<accession>A0A1W2EFU6</accession>
<dbReference type="PROSITE" id="PS51257">
    <property type="entry name" value="PROKAR_LIPOPROTEIN"/>
    <property type="match status" value="1"/>
</dbReference>
<dbReference type="RefSeq" id="WP_084354897.1">
    <property type="nucleotide sequence ID" value="NZ_FWYD01000028.1"/>
</dbReference>
<proteinExistence type="predicted"/>
<reference evidence="1 2" key="1">
    <citation type="submission" date="2017-04" db="EMBL/GenBank/DDBJ databases">
        <authorList>
            <person name="Afonso C.L."/>
            <person name="Miller P.J."/>
            <person name="Scott M.A."/>
            <person name="Spackman E."/>
            <person name="Goraichik I."/>
            <person name="Dimitrov K.M."/>
            <person name="Suarez D.L."/>
            <person name="Swayne D.E."/>
        </authorList>
    </citation>
    <scope>NUCLEOTIDE SEQUENCE [LARGE SCALE GENOMIC DNA]</scope>
    <source>
        <strain evidence="1 2">CGMCC 1.12644</strain>
    </source>
</reference>
<evidence type="ECO:0000313" key="2">
    <source>
        <dbReference type="Proteomes" id="UP000192330"/>
    </source>
</evidence>
<organism evidence="1 2">
    <name type="scientific">Primorskyibacter flagellatus</name>
    <dbReference type="NCBI Taxonomy" id="1387277"/>
    <lineage>
        <taxon>Bacteria</taxon>
        <taxon>Pseudomonadati</taxon>
        <taxon>Pseudomonadota</taxon>
        <taxon>Alphaproteobacteria</taxon>
        <taxon>Rhodobacterales</taxon>
        <taxon>Roseobacteraceae</taxon>
        <taxon>Primorskyibacter</taxon>
    </lineage>
</organism>